<comment type="caution">
    <text evidence="1">The sequence shown here is derived from an EMBL/GenBank/DDBJ whole genome shotgun (WGS) entry which is preliminary data.</text>
</comment>
<sequence>MVHTQIRGTFVVSSIPFSDDDLINQAFHDCYYSFLLFQGNSGIYTHTS</sequence>
<dbReference type="AlphaFoldDB" id="A0A2D0KVF0"/>
<evidence type="ECO:0000313" key="2">
    <source>
        <dbReference type="Proteomes" id="UP000222366"/>
    </source>
</evidence>
<name>A0A2D0KVF0_9GAMM</name>
<protein>
    <submittedName>
        <fullName evidence="1">Uncharacterized protein</fullName>
    </submittedName>
</protein>
<dbReference type="Proteomes" id="UP000222366">
    <property type="component" value="Unassembled WGS sequence"/>
</dbReference>
<proteinExistence type="predicted"/>
<reference evidence="1 2" key="1">
    <citation type="journal article" date="2017" name="Nat. Microbiol.">
        <title>Natural product diversity associated with the nematode symbionts Photorhabdus and Xenorhabdus.</title>
        <authorList>
            <person name="Tobias N.J."/>
            <person name="Wolff H."/>
            <person name="Djahanschiri B."/>
            <person name="Grundmann F."/>
            <person name="Kronenwerth M."/>
            <person name="Shi Y.M."/>
            <person name="Simonyi S."/>
            <person name="Grun P."/>
            <person name="Shapiro-Ilan D."/>
            <person name="Pidot S.J."/>
            <person name="Stinear T.P."/>
            <person name="Ebersberger I."/>
            <person name="Bode H.B."/>
        </authorList>
    </citation>
    <scope>NUCLEOTIDE SEQUENCE [LARGE SCALE GENOMIC DNA]</scope>
    <source>
        <strain evidence="1 2">DSM 17904</strain>
    </source>
</reference>
<gene>
    <name evidence="1" type="ORF">Xsto_00261</name>
</gene>
<keyword evidence="2" id="KW-1185">Reference proteome</keyword>
<organism evidence="1 2">
    <name type="scientific">Xenorhabdus stockiae</name>
    <dbReference type="NCBI Taxonomy" id="351614"/>
    <lineage>
        <taxon>Bacteria</taxon>
        <taxon>Pseudomonadati</taxon>
        <taxon>Pseudomonadota</taxon>
        <taxon>Gammaproteobacteria</taxon>
        <taxon>Enterobacterales</taxon>
        <taxon>Morganellaceae</taxon>
        <taxon>Xenorhabdus</taxon>
    </lineage>
</organism>
<dbReference type="EMBL" id="NJAJ01000003">
    <property type="protein sequence ID" value="PHM67382.1"/>
    <property type="molecule type" value="Genomic_DNA"/>
</dbReference>
<evidence type="ECO:0000313" key="1">
    <source>
        <dbReference type="EMBL" id="PHM67382.1"/>
    </source>
</evidence>
<accession>A0A2D0KVF0</accession>